<dbReference type="PANTHER" id="PTHR48051">
    <property type="match status" value="1"/>
</dbReference>
<evidence type="ECO:0000256" key="1">
    <source>
        <dbReference type="ARBA" id="ARBA00022614"/>
    </source>
</evidence>
<sequence>AHPLQNSFIFIEQVKIWKKSPESGKAISKVLRLSLRRNKLKTLPGSFDAPELVSLLLGGNPIQFVPESFLSNFRKLRVLDLSGGEFWYLPEELGDLKDLICLDLSYCANLQSLPDAVGKLHALKCLDICECRMLNYLPSGVVGLTSLQILYATGCDKLTWAEHTSSGM</sequence>
<protein>
    <recommendedName>
        <fullName evidence="3">Disease resistance R13L4/SHOC-2-like LRR domain-containing protein</fullName>
    </recommendedName>
</protein>
<comment type="caution">
    <text evidence="4">The sequence shown here is derived from an EMBL/GenBank/DDBJ whole genome shotgun (WGS) entry which is preliminary data.</text>
</comment>
<evidence type="ECO:0000256" key="2">
    <source>
        <dbReference type="ARBA" id="ARBA00022737"/>
    </source>
</evidence>
<feature type="domain" description="Disease resistance R13L4/SHOC-2-like LRR" evidence="3">
    <location>
        <begin position="70"/>
        <end position="154"/>
    </location>
</feature>
<reference evidence="4" key="1">
    <citation type="submission" date="2024-02" db="EMBL/GenBank/DDBJ databases">
        <authorList>
            <consortium name="ELIXIR-Norway"/>
            <consortium name="Elixir Norway"/>
        </authorList>
    </citation>
    <scope>NUCLEOTIDE SEQUENCE</scope>
</reference>
<proteinExistence type="predicted"/>
<keyword evidence="1" id="KW-0433">Leucine-rich repeat</keyword>
<dbReference type="SUPFAM" id="SSF52058">
    <property type="entry name" value="L domain-like"/>
    <property type="match status" value="1"/>
</dbReference>
<dbReference type="InterPro" id="IPR032675">
    <property type="entry name" value="LRR_dom_sf"/>
</dbReference>
<dbReference type="InterPro" id="IPR055414">
    <property type="entry name" value="LRR_R13L4/SHOC2-like"/>
</dbReference>
<feature type="non-terminal residue" evidence="4">
    <location>
        <position position="1"/>
    </location>
</feature>
<dbReference type="Pfam" id="PF23598">
    <property type="entry name" value="LRR_14"/>
    <property type="match status" value="1"/>
</dbReference>
<dbReference type="Gene3D" id="3.80.10.10">
    <property type="entry name" value="Ribonuclease Inhibitor"/>
    <property type="match status" value="1"/>
</dbReference>
<evidence type="ECO:0000313" key="5">
    <source>
        <dbReference type="Proteomes" id="UP001497444"/>
    </source>
</evidence>
<name>A0ABP0VDC5_9BRYO</name>
<accession>A0ABP0VDC5</accession>
<keyword evidence="5" id="KW-1185">Reference proteome</keyword>
<organism evidence="4 5">
    <name type="scientific">Sphagnum jensenii</name>
    <dbReference type="NCBI Taxonomy" id="128206"/>
    <lineage>
        <taxon>Eukaryota</taxon>
        <taxon>Viridiplantae</taxon>
        <taxon>Streptophyta</taxon>
        <taxon>Embryophyta</taxon>
        <taxon>Bryophyta</taxon>
        <taxon>Sphagnophytina</taxon>
        <taxon>Sphagnopsida</taxon>
        <taxon>Sphagnales</taxon>
        <taxon>Sphagnaceae</taxon>
        <taxon>Sphagnum</taxon>
    </lineage>
</organism>
<evidence type="ECO:0000259" key="3">
    <source>
        <dbReference type="Pfam" id="PF23598"/>
    </source>
</evidence>
<gene>
    <name evidence="4" type="ORF">CSSPJE1EN1_LOCUS27256</name>
</gene>
<dbReference type="InterPro" id="IPR050216">
    <property type="entry name" value="LRR_domain-containing"/>
</dbReference>
<dbReference type="EMBL" id="CAXAQS010000508">
    <property type="protein sequence ID" value="CAK9251878.1"/>
    <property type="molecule type" value="Genomic_DNA"/>
</dbReference>
<feature type="non-terminal residue" evidence="4">
    <location>
        <position position="168"/>
    </location>
</feature>
<dbReference type="Proteomes" id="UP001497444">
    <property type="component" value="Unassembled WGS sequence"/>
</dbReference>
<keyword evidence="2" id="KW-0677">Repeat</keyword>
<dbReference type="PANTHER" id="PTHR48051:SF1">
    <property type="entry name" value="RAS SUPPRESSOR PROTEIN 1"/>
    <property type="match status" value="1"/>
</dbReference>
<evidence type="ECO:0000313" key="4">
    <source>
        <dbReference type="EMBL" id="CAK9251878.1"/>
    </source>
</evidence>